<organism evidence="1 2">
    <name type="scientific">Segatella maculosa OT 289</name>
    <dbReference type="NCBI Taxonomy" id="999422"/>
    <lineage>
        <taxon>Bacteria</taxon>
        <taxon>Pseudomonadati</taxon>
        <taxon>Bacteroidota</taxon>
        <taxon>Bacteroidia</taxon>
        <taxon>Bacteroidales</taxon>
        <taxon>Prevotellaceae</taxon>
        <taxon>Segatella</taxon>
    </lineage>
</organism>
<keyword evidence="2" id="KW-1185">Reference proteome</keyword>
<evidence type="ECO:0008006" key="3">
    <source>
        <dbReference type="Google" id="ProtNLM"/>
    </source>
</evidence>
<gene>
    <name evidence="1" type="ORF">HMPREF9944_01652</name>
</gene>
<protein>
    <recommendedName>
        <fullName evidence="3">Tat pathway signal protein</fullName>
    </recommendedName>
</protein>
<sequence>MKDNRLVWGCLIHLSFNMWEEYIWPGRPFRGYRPDLELSEPLWNDAIEQMGKSGVNMVVIDLGDAVRYQRHPEIAVNGAWSVARLKQELRRIRSLGIEPIPKLNFSAGHDTWMKEYSKMVSTDEYYRFCSDMITEVCSIFDRPRLFHIGMDEEGYNMQRTYKHVVVRKNEAWWHDFMFLVKECERRHARAWLWPDYMLWHQPDQFFSKMPKSVLQSNWYYDEEFNPEWDMVRQYIDLEKHGYDQIPTGSYHFENPKSIGNTVAFAEKYISRGHLKGFLQTWWKPTIEENRERILKGIALIGEARKAYEEQHS</sequence>
<dbReference type="Gene3D" id="3.20.20.80">
    <property type="entry name" value="Glycosidases"/>
    <property type="match status" value="1"/>
</dbReference>
<dbReference type="AlphaFoldDB" id="H1HNA8"/>
<dbReference type="InterPro" id="IPR017853">
    <property type="entry name" value="GH"/>
</dbReference>
<accession>H1HNA8</accession>
<dbReference type="EMBL" id="AGEK01000028">
    <property type="protein sequence ID" value="EHO69795.1"/>
    <property type="molecule type" value="Genomic_DNA"/>
</dbReference>
<proteinExistence type="predicted"/>
<dbReference type="OrthoDB" id="5179925at2"/>
<name>H1HNA8_9BACT</name>
<comment type="caution">
    <text evidence="1">The sequence shown here is derived from an EMBL/GenBank/DDBJ whole genome shotgun (WGS) entry which is preliminary data.</text>
</comment>
<dbReference type="RefSeq" id="WP_008565622.1">
    <property type="nucleotide sequence ID" value="NZ_JH594504.1"/>
</dbReference>
<evidence type="ECO:0000313" key="1">
    <source>
        <dbReference type="EMBL" id="EHO69795.1"/>
    </source>
</evidence>
<dbReference type="STRING" id="999422.HMPREF9944_01652"/>
<dbReference type="HOGENOM" id="CLU_808737_0_0_10"/>
<dbReference type="PATRIC" id="fig|999422.3.peg.1734"/>
<dbReference type="Proteomes" id="UP000003167">
    <property type="component" value="Unassembled WGS sequence"/>
</dbReference>
<reference evidence="1 2" key="1">
    <citation type="submission" date="2011-12" db="EMBL/GenBank/DDBJ databases">
        <title>The Genome Sequence of Prevotella maculosa OT 289.</title>
        <authorList>
            <consortium name="The Broad Institute Genome Sequencing Platform"/>
            <person name="Earl A."/>
            <person name="Ward D."/>
            <person name="Feldgarden M."/>
            <person name="Gevers D."/>
            <person name="Izard J."/>
            <person name="Blanton J.M."/>
            <person name="Mathney J."/>
            <person name="Tanner A.C."/>
            <person name="Dewhirst F.E."/>
            <person name="Young S.K."/>
            <person name="Zeng Q."/>
            <person name="Gargeya S."/>
            <person name="Fitzgerald M."/>
            <person name="Haas B."/>
            <person name="Abouelleil A."/>
            <person name="Alvarado L."/>
            <person name="Arachchi H.M."/>
            <person name="Berlin A."/>
            <person name="Chapman S.B."/>
            <person name="Gearin G."/>
            <person name="Goldberg J."/>
            <person name="Griggs A."/>
            <person name="Gujja S."/>
            <person name="Hansen M."/>
            <person name="Heiman D."/>
            <person name="Howarth C."/>
            <person name="Larimer J."/>
            <person name="Lui A."/>
            <person name="MacDonald P.J.P."/>
            <person name="McCowen C."/>
            <person name="Montmayeur A."/>
            <person name="Murphy C."/>
            <person name="Neiman D."/>
            <person name="Pearson M."/>
            <person name="Priest M."/>
            <person name="Roberts A."/>
            <person name="Saif S."/>
            <person name="Shea T."/>
            <person name="Sisk P."/>
            <person name="Stolte C."/>
            <person name="Sykes S."/>
            <person name="Wortman J."/>
            <person name="Nusbaum C."/>
            <person name="Birren B."/>
        </authorList>
    </citation>
    <scope>NUCLEOTIDE SEQUENCE [LARGE SCALE GENOMIC DNA]</scope>
    <source>
        <strain evidence="1 2">OT 289</strain>
    </source>
</reference>
<dbReference type="SUPFAM" id="SSF51445">
    <property type="entry name" value="(Trans)glycosidases"/>
    <property type="match status" value="1"/>
</dbReference>
<evidence type="ECO:0000313" key="2">
    <source>
        <dbReference type="Proteomes" id="UP000003167"/>
    </source>
</evidence>